<dbReference type="InterPro" id="IPR041049">
    <property type="entry name" value="DUF5615"/>
</dbReference>
<gene>
    <name evidence="2" type="ORF">EP57_04265</name>
</gene>
<dbReference type="GeneID" id="58716625"/>
<reference evidence="2 3" key="1">
    <citation type="submission" date="2014-05" db="EMBL/GenBank/DDBJ databases">
        <title>Novel Listeriaceae from food processing environments.</title>
        <authorList>
            <person name="den Bakker H.C."/>
        </authorList>
    </citation>
    <scope>NUCLEOTIDE SEQUENCE [LARGE SCALE GENOMIC DNA]</scope>
    <source>
        <strain evidence="2 3">FSL A5-0281</strain>
    </source>
</reference>
<organism evidence="2 3">
    <name type="scientific">Listeria booriae</name>
    <dbReference type="NCBI Taxonomy" id="1552123"/>
    <lineage>
        <taxon>Bacteria</taxon>
        <taxon>Bacillati</taxon>
        <taxon>Bacillota</taxon>
        <taxon>Bacilli</taxon>
        <taxon>Bacillales</taxon>
        <taxon>Listeriaceae</taxon>
        <taxon>Listeria</taxon>
    </lineage>
</organism>
<feature type="domain" description="DUF5615" evidence="1">
    <location>
        <begin position="7"/>
        <end position="64"/>
    </location>
</feature>
<dbReference type="OrthoDB" id="2988079at2"/>
<dbReference type="STRING" id="1552123.EP57_04265"/>
<keyword evidence="3" id="KW-1185">Reference proteome</keyword>
<evidence type="ECO:0000259" key="1">
    <source>
        <dbReference type="Pfam" id="PF18480"/>
    </source>
</evidence>
<dbReference type="EMBL" id="JNFA01000011">
    <property type="protein sequence ID" value="KGL42681.1"/>
    <property type="molecule type" value="Genomic_DNA"/>
</dbReference>
<dbReference type="Pfam" id="PF18480">
    <property type="entry name" value="DUF5615"/>
    <property type="match status" value="1"/>
</dbReference>
<dbReference type="RefSeq" id="WP_036084476.1">
    <property type="nucleotide sequence ID" value="NZ_CBCSHQ010000001.1"/>
</dbReference>
<proteinExistence type="predicted"/>
<accession>A0A099WDB4</accession>
<evidence type="ECO:0000313" key="2">
    <source>
        <dbReference type="EMBL" id="KGL42681.1"/>
    </source>
</evidence>
<protein>
    <recommendedName>
        <fullName evidence="1">DUF5615 domain-containing protein</fullName>
    </recommendedName>
</protein>
<evidence type="ECO:0000313" key="3">
    <source>
        <dbReference type="Proteomes" id="UP000029844"/>
    </source>
</evidence>
<dbReference type="Proteomes" id="UP000029844">
    <property type="component" value="Unassembled WGS sequence"/>
</dbReference>
<sequence>MMGKISLLLDENITPQATACFEQLGYECTHIRDLDLVGITDEKVLDLAIEREACLCTCNGKDFVVQVPPNLNFRVKQHEGLFWNKHRAGWTRKANPDICNAINIYIVSNSATGFRNHIVNVKKDQGRFICTTKFPIS</sequence>
<name>A0A099WDB4_9LIST</name>
<dbReference type="AlphaFoldDB" id="A0A099WDB4"/>
<comment type="caution">
    <text evidence="2">The sequence shown here is derived from an EMBL/GenBank/DDBJ whole genome shotgun (WGS) entry which is preliminary data.</text>
</comment>